<evidence type="ECO:0000313" key="2">
    <source>
        <dbReference type="Proteomes" id="UP000504756"/>
    </source>
</evidence>
<reference evidence="1 2" key="1">
    <citation type="submission" date="2020-06" db="EMBL/GenBank/DDBJ databases">
        <title>Draft genome sequence of Lactic acid bacteria from Okinawan-style tofu.</title>
        <authorList>
            <person name="Takara I."/>
            <person name="Ikematsu S."/>
        </authorList>
    </citation>
    <scope>NUCLEOTIDE SEQUENCE [LARGE SCALE GENOMIC DNA]</scope>
    <source>
        <strain evidence="2">lg38</strain>
    </source>
</reference>
<dbReference type="AlphaFoldDB" id="A0A6L2ZW39"/>
<proteinExistence type="predicted"/>
<protein>
    <submittedName>
        <fullName evidence="1">Uncharacterized protein</fullName>
    </submittedName>
</protein>
<dbReference type="Proteomes" id="UP000504756">
    <property type="component" value="Unassembled WGS sequence"/>
</dbReference>
<sequence>MTEIFVVKKRSDVEGISNFYSIKISTAKNKFVKLKEANGSCKKIILE</sequence>
<dbReference type="EMBL" id="BLXU01000006">
    <property type="protein sequence ID" value="GFO51901.1"/>
    <property type="molecule type" value="Genomic_DNA"/>
</dbReference>
<name>A0A6L2ZW39_9LACT</name>
<comment type="caution">
    <text evidence="1">The sequence shown here is derived from an EMBL/GenBank/DDBJ whole genome shotgun (WGS) entry which is preliminary data.</text>
</comment>
<evidence type="ECO:0000313" key="1">
    <source>
        <dbReference type="EMBL" id="GFO51901.1"/>
    </source>
</evidence>
<organism evidence="1 2">
    <name type="scientific">Lactococcus garvieae</name>
    <dbReference type="NCBI Taxonomy" id="1363"/>
    <lineage>
        <taxon>Bacteria</taxon>
        <taxon>Bacillati</taxon>
        <taxon>Bacillota</taxon>
        <taxon>Bacilli</taxon>
        <taxon>Lactobacillales</taxon>
        <taxon>Streptococcaceae</taxon>
        <taxon>Lactococcus</taxon>
    </lineage>
</organism>
<gene>
    <name evidence="1" type="ORF">ikelab_11760</name>
</gene>
<accession>A0A6L2ZW39</accession>
<dbReference type="RefSeq" id="WP_255303354.1">
    <property type="nucleotide sequence ID" value="NZ_BLXU01000006.1"/>
</dbReference>